<dbReference type="Gene3D" id="1.25.40.10">
    <property type="entry name" value="Tetratricopeptide repeat domain"/>
    <property type="match status" value="3"/>
</dbReference>
<name>A0A2G6KC72_9BACT</name>
<dbReference type="InterPro" id="IPR019734">
    <property type="entry name" value="TPR_rpt"/>
</dbReference>
<dbReference type="CDD" id="cd13401">
    <property type="entry name" value="Slt70-like"/>
    <property type="match status" value="1"/>
</dbReference>
<dbReference type="SUPFAM" id="SSF48452">
    <property type="entry name" value="TPR-like"/>
    <property type="match status" value="3"/>
</dbReference>
<dbReference type="PROSITE" id="PS50005">
    <property type="entry name" value="TPR"/>
    <property type="match status" value="2"/>
</dbReference>
<evidence type="ECO:0000259" key="2">
    <source>
        <dbReference type="Pfam" id="PF01464"/>
    </source>
</evidence>
<dbReference type="Pfam" id="PF13174">
    <property type="entry name" value="TPR_6"/>
    <property type="match status" value="1"/>
</dbReference>
<evidence type="ECO:0000256" key="1">
    <source>
        <dbReference type="PROSITE-ProRule" id="PRU00339"/>
    </source>
</evidence>
<feature type="repeat" description="TPR" evidence="1">
    <location>
        <begin position="356"/>
        <end position="389"/>
    </location>
</feature>
<sequence length="706" mass="83241">MNVQYWLRIFLLLLVSFFIISPPQAASSSRKPLEKDLHTFQRAYHLFKTQKPQDAMSAFQEIFITAPNHILADYVCFYQAKSLLRIKKYDTARSRLQQLRTSHPSSRLLQEAAFLEADTWFFQKDYDRAIQAYLALKKKKAYKKHSLMPELYLKLGQAYEYKQQYISALSLYHQARLRYPANSVYDRAKHAEERIARKYPKSRAFYTTQQLLKSIDALTQAGKARDALPFIGMVKTYSLTPVNREKLALKEAYAYYRLRENDRAKAHYRQFLRDDPESPSLPYVLERIGRIYLRQGNMAAFLKIYDQLQRQYPKSKHTAAMMRLKGKEFVLQGHYEMALKEFKLFRTQFPKNSLTSDILWNSGWVYYQLGKYQKALSTFERLVRSYPKSYHREEARYWAGRSAEQIDQLPKAVTYYHKVIQDGKNSYFGEQSQHALTRILQRKPSREEAVNTKKKDLKWDLPVTFTTKQGLLHQQKSNAFLQIGLYEQAGEELAYAIEKDAKSHSQYRELARIYYRSGNYHNLFRVMHGHFGYWVQFGDASLPQEFWTLAFPQSFPALVNKHSASCKLDPYLVQSFILAESAFDPRAFSAAGARGLMQLMPYTGKRLADTLGITIVSPNDYFQPDVNILLGTTYLKELSRMFSSQFPPIIASYNAGEHRVRTWWKEQYQHDPPAFISMIPYRETWKYVQKVLWYYREYHRIYDTKK</sequence>
<dbReference type="InterPro" id="IPR008258">
    <property type="entry name" value="Transglycosylase_SLT_dom_1"/>
</dbReference>
<dbReference type="InterPro" id="IPR011990">
    <property type="entry name" value="TPR-like_helical_dom_sf"/>
</dbReference>
<dbReference type="PANTHER" id="PTHR37423:SF2">
    <property type="entry name" value="MEMBRANE-BOUND LYTIC MUREIN TRANSGLYCOSYLASE C"/>
    <property type="match status" value="1"/>
</dbReference>
<keyword evidence="1" id="KW-0802">TPR repeat</keyword>
<dbReference type="Gene3D" id="1.10.530.10">
    <property type="match status" value="1"/>
</dbReference>
<reference evidence="3 4" key="1">
    <citation type="submission" date="2017-10" db="EMBL/GenBank/DDBJ databases">
        <title>Novel microbial diversity and functional potential in the marine mammal oral microbiome.</title>
        <authorList>
            <person name="Dudek N.K."/>
            <person name="Sun C.L."/>
            <person name="Burstein D."/>
            <person name="Kantor R.S."/>
            <person name="Aliaga Goltsman D.S."/>
            <person name="Bik E.M."/>
            <person name="Thomas B.C."/>
            <person name="Banfield J.F."/>
            <person name="Relman D.A."/>
        </authorList>
    </citation>
    <scope>NUCLEOTIDE SEQUENCE [LARGE SCALE GENOMIC DNA]</scope>
    <source>
        <strain evidence="3">DOLJORAL78_47_16</strain>
    </source>
</reference>
<gene>
    <name evidence="3" type="ORF">CSA56_12460</name>
</gene>
<dbReference type="Proteomes" id="UP000230821">
    <property type="component" value="Unassembled WGS sequence"/>
</dbReference>
<accession>A0A2G6KC72</accession>
<comment type="caution">
    <text evidence="3">The sequence shown here is derived from an EMBL/GenBank/DDBJ whole genome shotgun (WGS) entry which is preliminary data.</text>
</comment>
<dbReference type="Pfam" id="PF13432">
    <property type="entry name" value="TPR_16"/>
    <property type="match status" value="2"/>
</dbReference>
<dbReference type="InterPro" id="IPR023346">
    <property type="entry name" value="Lysozyme-like_dom_sf"/>
</dbReference>
<dbReference type="SMART" id="SM00028">
    <property type="entry name" value="TPR"/>
    <property type="match status" value="5"/>
</dbReference>
<feature type="repeat" description="TPR" evidence="1">
    <location>
        <begin position="149"/>
        <end position="182"/>
    </location>
</feature>
<feature type="domain" description="Transglycosylase SLT" evidence="2">
    <location>
        <begin position="559"/>
        <end position="671"/>
    </location>
</feature>
<protein>
    <recommendedName>
        <fullName evidence="2">Transglycosylase SLT domain-containing protein</fullName>
    </recommendedName>
</protein>
<proteinExistence type="predicted"/>
<dbReference type="EMBL" id="PDSK01000101">
    <property type="protein sequence ID" value="PIE33274.1"/>
    <property type="molecule type" value="Genomic_DNA"/>
</dbReference>
<evidence type="ECO:0000313" key="3">
    <source>
        <dbReference type="EMBL" id="PIE33274.1"/>
    </source>
</evidence>
<dbReference type="SUPFAM" id="SSF53955">
    <property type="entry name" value="Lysozyme-like"/>
    <property type="match status" value="1"/>
</dbReference>
<evidence type="ECO:0000313" key="4">
    <source>
        <dbReference type="Proteomes" id="UP000230821"/>
    </source>
</evidence>
<dbReference type="Pfam" id="PF01464">
    <property type="entry name" value="SLT"/>
    <property type="match status" value="1"/>
</dbReference>
<dbReference type="AlphaFoldDB" id="A0A2G6KC72"/>
<dbReference type="PANTHER" id="PTHR37423">
    <property type="entry name" value="SOLUBLE LYTIC MUREIN TRANSGLYCOSYLASE-RELATED"/>
    <property type="match status" value="1"/>
</dbReference>
<organism evidence="3 4">
    <name type="scientific">candidate division KSB3 bacterium</name>
    <dbReference type="NCBI Taxonomy" id="2044937"/>
    <lineage>
        <taxon>Bacteria</taxon>
        <taxon>candidate division KSB3</taxon>
    </lineage>
</organism>